<evidence type="ECO:0000313" key="1">
    <source>
        <dbReference type="EMBL" id="KAI4350915.1"/>
    </source>
</evidence>
<protein>
    <submittedName>
        <fullName evidence="1">Uncharacterized protein</fullName>
    </submittedName>
</protein>
<organism evidence="1 2">
    <name type="scientific">Bauhinia variegata</name>
    <name type="common">Purple orchid tree</name>
    <name type="synonym">Phanera variegata</name>
    <dbReference type="NCBI Taxonomy" id="167791"/>
    <lineage>
        <taxon>Eukaryota</taxon>
        <taxon>Viridiplantae</taxon>
        <taxon>Streptophyta</taxon>
        <taxon>Embryophyta</taxon>
        <taxon>Tracheophyta</taxon>
        <taxon>Spermatophyta</taxon>
        <taxon>Magnoliopsida</taxon>
        <taxon>eudicotyledons</taxon>
        <taxon>Gunneridae</taxon>
        <taxon>Pentapetalae</taxon>
        <taxon>rosids</taxon>
        <taxon>fabids</taxon>
        <taxon>Fabales</taxon>
        <taxon>Fabaceae</taxon>
        <taxon>Cercidoideae</taxon>
        <taxon>Cercideae</taxon>
        <taxon>Bauhiniinae</taxon>
        <taxon>Bauhinia</taxon>
    </lineage>
</organism>
<reference evidence="1 2" key="1">
    <citation type="journal article" date="2022" name="DNA Res.">
        <title>Chromosomal-level genome assembly of the orchid tree Bauhinia variegata (Leguminosae; Cercidoideae) supports the allotetraploid origin hypothesis of Bauhinia.</title>
        <authorList>
            <person name="Zhong Y."/>
            <person name="Chen Y."/>
            <person name="Zheng D."/>
            <person name="Pang J."/>
            <person name="Liu Y."/>
            <person name="Luo S."/>
            <person name="Meng S."/>
            <person name="Qian L."/>
            <person name="Wei D."/>
            <person name="Dai S."/>
            <person name="Zhou R."/>
        </authorList>
    </citation>
    <scope>NUCLEOTIDE SEQUENCE [LARGE SCALE GENOMIC DNA]</scope>
    <source>
        <strain evidence="1">BV-YZ2020</strain>
    </source>
</reference>
<accession>A0ACB9PWE0</accession>
<dbReference type="EMBL" id="CM039428">
    <property type="protein sequence ID" value="KAI4350915.1"/>
    <property type="molecule type" value="Genomic_DNA"/>
</dbReference>
<gene>
    <name evidence="1" type="ORF">L6164_005318</name>
</gene>
<name>A0ACB9PWE0_BAUVA</name>
<keyword evidence="2" id="KW-1185">Reference proteome</keyword>
<proteinExistence type="predicted"/>
<evidence type="ECO:0000313" key="2">
    <source>
        <dbReference type="Proteomes" id="UP000828941"/>
    </source>
</evidence>
<comment type="caution">
    <text evidence="1">The sequence shown here is derived from an EMBL/GenBank/DDBJ whole genome shotgun (WGS) entry which is preliminary data.</text>
</comment>
<sequence length="76" mass="8430">MVRLDLVRSKGEENPAPVCVPGDGFILPKIFKDCRKLPLKNGVGEKGEVTILLLYVNLLCKPRQWITSSSVHGINQ</sequence>
<dbReference type="Proteomes" id="UP000828941">
    <property type="component" value="Chromosome 3"/>
</dbReference>